<evidence type="ECO:0000256" key="3">
    <source>
        <dbReference type="ARBA" id="ARBA00022723"/>
    </source>
</evidence>
<evidence type="ECO:0000259" key="6">
    <source>
        <dbReference type="Pfam" id="PF03828"/>
    </source>
</evidence>
<dbReference type="GO" id="GO:0043634">
    <property type="term" value="P:polyadenylation-dependent ncRNA catabolic process"/>
    <property type="evidence" value="ECO:0007669"/>
    <property type="project" value="TreeGrafter"/>
</dbReference>
<feature type="compositionally biased region" description="Basic and acidic residues" evidence="5">
    <location>
        <begin position="79"/>
        <end position="117"/>
    </location>
</feature>
<evidence type="ECO:0000256" key="1">
    <source>
        <dbReference type="ARBA" id="ARBA00008593"/>
    </source>
</evidence>
<dbReference type="SUPFAM" id="SSF81301">
    <property type="entry name" value="Nucleotidyltransferase"/>
    <property type="match status" value="1"/>
</dbReference>
<dbReference type="Gene3D" id="1.10.1410.10">
    <property type="match status" value="1"/>
</dbReference>
<dbReference type="PANTHER" id="PTHR23092">
    <property type="entry name" value="POLY(A) RNA POLYMERASE"/>
    <property type="match status" value="1"/>
</dbReference>
<feature type="domain" description="Poly(A) RNA polymerase mitochondrial-like central palm" evidence="7">
    <location>
        <begin position="429"/>
        <end position="563"/>
    </location>
</feature>
<evidence type="ECO:0000259" key="7">
    <source>
        <dbReference type="Pfam" id="PF22600"/>
    </source>
</evidence>
<reference evidence="8" key="1">
    <citation type="submission" date="2022-07" db="EMBL/GenBank/DDBJ databases">
        <title>Draft genome sequence of Zalerion maritima ATCC 34329, a (micro)plastics degrading marine fungus.</title>
        <authorList>
            <person name="Paco A."/>
            <person name="Goncalves M.F.M."/>
            <person name="Rocha-Santos T.A.P."/>
            <person name="Alves A."/>
        </authorList>
    </citation>
    <scope>NUCLEOTIDE SEQUENCE</scope>
    <source>
        <strain evidence="8">ATCC 34329</strain>
    </source>
</reference>
<evidence type="ECO:0000313" key="8">
    <source>
        <dbReference type="EMBL" id="KAJ2905613.1"/>
    </source>
</evidence>
<feature type="compositionally biased region" description="Polar residues" evidence="5">
    <location>
        <begin position="17"/>
        <end position="26"/>
    </location>
</feature>
<keyword evidence="4" id="KW-0460">Magnesium</keyword>
<feature type="compositionally biased region" description="Basic and acidic residues" evidence="5">
    <location>
        <begin position="133"/>
        <end position="146"/>
    </location>
</feature>
<feature type="domain" description="PAP-associated" evidence="6">
    <location>
        <begin position="627"/>
        <end position="681"/>
    </location>
</feature>
<dbReference type="GO" id="GO:0003729">
    <property type="term" value="F:mRNA binding"/>
    <property type="evidence" value="ECO:0007669"/>
    <property type="project" value="TreeGrafter"/>
</dbReference>
<dbReference type="GO" id="GO:0046872">
    <property type="term" value="F:metal ion binding"/>
    <property type="evidence" value="ECO:0007669"/>
    <property type="project" value="UniProtKB-KW"/>
</dbReference>
<evidence type="ECO:0000256" key="5">
    <source>
        <dbReference type="SAM" id="MobiDB-lite"/>
    </source>
</evidence>
<dbReference type="EC" id="2.7.7.19" evidence="2"/>
<feature type="compositionally biased region" description="Polar residues" evidence="5">
    <location>
        <begin position="187"/>
        <end position="199"/>
    </location>
</feature>
<feature type="compositionally biased region" description="Acidic residues" evidence="5">
    <location>
        <begin position="164"/>
        <end position="184"/>
    </location>
</feature>
<evidence type="ECO:0000256" key="2">
    <source>
        <dbReference type="ARBA" id="ARBA00012388"/>
    </source>
</evidence>
<feature type="region of interest" description="Disordered" evidence="5">
    <location>
        <begin position="754"/>
        <end position="834"/>
    </location>
</feature>
<dbReference type="Pfam" id="PF03828">
    <property type="entry name" value="PAP_assoc"/>
    <property type="match status" value="1"/>
</dbReference>
<dbReference type="EMBL" id="JAKWBI020000028">
    <property type="protein sequence ID" value="KAJ2905613.1"/>
    <property type="molecule type" value="Genomic_DNA"/>
</dbReference>
<comment type="similarity">
    <text evidence="1">Belongs to the DNA polymerase type-B-like family.</text>
</comment>
<gene>
    <name evidence="8" type="ORF">MKZ38_004907</name>
</gene>
<keyword evidence="3" id="KW-0479">Metal-binding</keyword>
<name>A0AAD5RWD1_9PEZI</name>
<dbReference type="CDD" id="cd05402">
    <property type="entry name" value="NT_PAP_TUTase"/>
    <property type="match status" value="1"/>
</dbReference>
<dbReference type="InterPro" id="IPR002058">
    <property type="entry name" value="PAP_assoc"/>
</dbReference>
<dbReference type="GO" id="GO:0010605">
    <property type="term" value="P:negative regulation of macromolecule metabolic process"/>
    <property type="evidence" value="ECO:0007669"/>
    <property type="project" value="UniProtKB-ARBA"/>
</dbReference>
<feature type="compositionally biased region" description="Polar residues" evidence="5">
    <location>
        <begin position="349"/>
        <end position="361"/>
    </location>
</feature>
<dbReference type="GO" id="GO:1990817">
    <property type="term" value="F:poly(A) RNA polymerase activity"/>
    <property type="evidence" value="ECO:0007669"/>
    <property type="project" value="UniProtKB-EC"/>
</dbReference>
<feature type="region of interest" description="Disordered" evidence="5">
    <location>
        <begin position="1"/>
        <end position="253"/>
    </location>
</feature>
<dbReference type="Pfam" id="PF22600">
    <property type="entry name" value="MTPAP-like_central"/>
    <property type="match status" value="1"/>
</dbReference>
<dbReference type="PANTHER" id="PTHR23092:SF15">
    <property type="entry name" value="INACTIVE NON-CANONICAL POLY(A) RNA POLYMERASE PROTEIN TRF4-2-RELATED"/>
    <property type="match status" value="1"/>
</dbReference>
<organism evidence="8 9">
    <name type="scientific">Zalerion maritima</name>
    <dbReference type="NCBI Taxonomy" id="339359"/>
    <lineage>
        <taxon>Eukaryota</taxon>
        <taxon>Fungi</taxon>
        <taxon>Dikarya</taxon>
        <taxon>Ascomycota</taxon>
        <taxon>Pezizomycotina</taxon>
        <taxon>Sordariomycetes</taxon>
        <taxon>Lulworthiomycetidae</taxon>
        <taxon>Lulworthiales</taxon>
        <taxon>Lulworthiaceae</taxon>
        <taxon>Zalerion</taxon>
    </lineage>
</organism>
<dbReference type="GO" id="GO:0005730">
    <property type="term" value="C:nucleolus"/>
    <property type="evidence" value="ECO:0007669"/>
    <property type="project" value="TreeGrafter"/>
</dbReference>
<dbReference type="GO" id="GO:0031123">
    <property type="term" value="P:RNA 3'-end processing"/>
    <property type="evidence" value="ECO:0007669"/>
    <property type="project" value="TreeGrafter"/>
</dbReference>
<proteinExistence type="inferred from homology"/>
<dbReference type="InterPro" id="IPR043519">
    <property type="entry name" value="NT_sf"/>
</dbReference>
<dbReference type="Proteomes" id="UP001201980">
    <property type="component" value="Unassembled WGS sequence"/>
</dbReference>
<keyword evidence="9" id="KW-1185">Reference proteome</keyword>
<evidence type="ECO:0000256" key="4">
    <source>
        <dbReference type="ARBA" id="ARBA00022842"/>
    </source>
</evidence>
<feature type="compositionally biased region" description="Polar residues" evidence="5">
    <location>
        <begin position="786"/>
        <end position="809"/>
    </location>
</feature>
<evidence type="ECO:0000313" key="9">
    <source>
        <dbReference type="Proteomes" id="UP001201980"/>
    </source>
</evidence>
<feature type="compositionally biased region" description="Pro residues" evidence="5">
    <location>
        <begin position="33"/>
        <end position="49"/>
    </location>
</feature>
<feature type="region of interest" description="Disordered" evidence="5">
    <location>
        <begin position="296"/>
        <end position="320"/>
    </location>
</feature>
<feature type="compositionally biased region" description="Basic and acidic residues" evidence="5">
    <location>
        <begin position="364"/>
        <end position="376"/>
    </location>
</feature>
<sequence>MGRNNQRHGLPPRPLSSRGSDMYHTSSGRHDVPPPPPSFAPPPPPPPPGQSDGNSRQPRPPQGDFSFRMDMPPAIQNARDYDSYRPHEPRRGRNNRERDRDYRDRRVGGDRDRDRYRAPYQRRLNPYQPPPRASDRKLLKTRHEGTIQDFAEEGEGVTYLSFDDLSDSEEADMDISDSEADTEDTNQHQQGINSDNATSAVIDPKDGPVAKRQRVAQSQNPRAAAEADFAPKWSNPDPYTVIPPPDESRRRGKDVVQLIRRARVKETLDTTGGIKEEADFISFEDDANMNKARFTSPARDLPGDPHQKSHFGNGETSFVTGTLQDKFPTANNSLPARPHLASNDNQFAASEQASFSTTTPSRDLGSRKRTHDDEIKPLPPLPPAKTQKKKNMVPNGSILPEWRIIEPMVLSQTCPWLKDHNDCPAPTILTKEVVDLFNYMRYTPEEHQVREGIITRLGSWLRTRWEGSQLKSFGSFQNGLYLPTGDMDLVLISRRMVDGTGPYFPRGQCYNLARALERSRHAHNNTVQTIAHAKVPLTKFVDSETSLNIDISFDKLDGVNAIQTFLAWEKQYPIMQPLVLIIKHFLAMRGLNEPVNGGIGGFSVICLVVSMLQHDASIQAGQPGQAGELLMKFFRLYGIEFNFRDVAIQTNPPCLVQKNDLNLVYKNLDRISIVDPNNPDNDISGGSSNTRNIVAAFADAYRRLTERLEEVQSDKGTSVEPISILSVLFEGDYRHWIQTRERLKMVYKRQKGTYSNAAGRAADMPPPEEERNPPSTLGPRPPQPTGGISRSGASYQNSQAPNNNRINGSGNQGHSKGRNHRGGGGQQQNRDSRR</sequence>
<dbReference type="AlphaFoldDB" id="A0AAD5RWD1"/>
<dbReference type="SUPFAM" id="SSF81631">
    <property type="entry name" value="PAP/OAS1 substrate-binding domain"/>
    <property type="match status" value="1"/>
</dbReference>
<protein>
    <recommendedName>
        <fullName evidence="2">polynucleotide adenylyltransferase</fullName>
        <ecNumber evidence="2">2.7.7.19</ecNumber>
    </recommendedName>
</protein>
<dbReference type="InterPro" id="IPR045862">
    <property type="entry name" value="Trf4-like"/>
</dbReference>
<dbReference type="InterPro" id="IPR054708">
    <property type="entry name" value="MTPAP-like_central"/>
</dbReference>
<dbReference type="GO" id="GO:0031499">
    <property type="term" value="C:TRAMP complex"/>
    <property type="evidence" value="ECO:0007669"/>
    <property type="project" value="TreeGrafter"/>
</dbReference>
<feature type="region of interest" description="Disordered" evidence="5">
    <location>
        <begin position="349"/>
        <end position="393"/>
    </location>
</feature>
<comment type="caution">
    <text evidence="8">The sequence shown here is derived from an EMBL/GenBank/DDBJ whole genome shotgun (WGS) entry which is preliminary data.</text>
</comment>
<accession>A0AAD5RWD1</accession>
<dbReference type="Gene3D" id="3.30.460.10">
    <property type="entry name" value="Beta Polymerase, domain 2"/>
    <property type="match status" value="1"/>
</dbReference>